<accession>U3UB99</accession>
<proteinExistence type="predicted"/>
<dbReference type="KEGG" id="vg:18158409"/>
<name>U3UB99_9POXV</name>
<sequence>MDHSQYLLTMFFEESNSFFAYLAAQEDDAAMDDVATVVRHLDVLLHLLLRGKEKLEAIGHCYEPLSEDVTALFEFRNMRELRRVLDRASGPAAEGRVAIRRGYLTDFAVSLVRLAADARFDPPPMVRYLDPRNDPVLAGVVSLLRTDDKSKNKESTSESSARK</sequence>
<protein>
    <submittedName>
        <fullName evidence="1">Subunit of the poxvirus multiprotein entry-fusion complex</fullName>
    </submittedName>
</protein>
<reference evidence="1 2" key="1">
    <citation type="submission" date="2011-10" db="EMBL/GenBank/DDBJ databases">
        <authorList>
            <person name="Darby A."/>
        </authorList>
    </citation>
    <scope>NUCLEOTIDE SEQUENCE [LARGE SCALE GENOMIC DNA]</scope>
    <source>
        <strain evidence="1">Red squirrel UK</strain>
    </source>
</reference>
<dbReference type="GeneID" id="18158409"/>
<dbReference type="RefSeq" id="YP_008658484.1">
    <property type="nucleotide sequence ID" value="NC_022563.1"/>
</dbReference>
<evidence type="ECO:0000313" key="1">
    <source>
        <dbReference type="EMBL" id="CCD83242.1"/>
    </source>
</evidence>
<dbReference type="Proteomes" id="UP000144311">
    <property type="component" value="Segment"/>
</dbReference>
<dbReference type="InterPro" id="IPR005006">
    <property type="entry name" value="Poxvirus_J1"/>
</dbReference>
<reference evidence="1 2" key="2">
    <citation type="submission" date="2013-10" db="EMBL/GenBank/DDBJ databases">
        <title>The genome of epidemic Squirrel Poxvirus reveals novel virulence genes.</title>
        <authorList>
            <person name="Darby A.C."/>
            <person name="McInnes C.J."/>
            <person name="Kjaer K.H."/>
            <person name="Wood A.R."/>
            <person name="Hughes M."/>
            <person name="Martensen P.M."/>
            <person name="Radford A.D."/>
            <person name="Hall N."/>
            <person name="Chantrey J."/>
        </authorList>
    </citation>
    <scope>NUCLEOTIDE SEQUENCE [LARGE SCALE GENOMIC DNA]</scope>
    <source>
        <strain evidence="1">Red squirrel UK</strain>
    </source>
</reference>
<gene>
    <name evidence="1" type="primary">J1R</name>
    <name evidence="1" type="ORF">SQPV_0590</name>
</gene>
<keyword evidence="2" id="KW-1185">Reference proteome</keyword>
<dbReference type="Pfam" id="PF03338">
    <property type="entry name" value="Pox_J1"/>
    <property type="match status" value="1"/>
</dbReference>
<dbReference type="EMBL" id="HE601899">
    <property type="protein sequence ID" value="CCD83242.1"/>
    <property type="molecule type" value="Genomic_DNA"/>
</dbReference>
<evidence type="ECO:0000313" key="2">
    <source>
        <dbReference type="Proteomes" id="UP000144311"/>
    </source>
</evidence>
<dbReference type="OrthoDB" id="15626at10239"/>
<organism evidence="1 2">
    <name type="scientific">Squirrelpox virus</name>
    <dbReference type="NCBI Taxonomy" id="240426"/>
    <lineage>
        <taxon>Viruses</taxon>
        <taxon>Varidnaviria</taxon>
        <taxon>Bamfordvirae</taxon>
        <taxon>Nucleocytoviricota</taxon>
        <taxon>Pokkesviricetes</taxon>
        <taxon>Chitovirales</taxon>
        <taxon>Poxviridae</taxon>
        <taxon>Chordopoxvirinae</taxon>
        <taxon>Sciuripoxvirus</taxon>
        <taxon>Sciuripoxvirus squirrelpox</taxon>
    </lineage>
</organism>